<evidence type="ECO:0000313" key="1">
    <source>
        <dbReference type="EMBL" id="GAF91148.1"/>
    </source>
</evidence>
<dbReference type="SUPFAM" id="SSF160246">
    <property type="entry name" value="EspE N-terminal domain-like"/>
    <property type="match status" value="1"/>
</dbReference>
<name>X0TCB9_9ZZZZ</name>
<organism evidence="1">
    <name type="scientific">marine sediment metagenome</name>
    <dbReference type="NCBI Taxonomy" id="412755"/>
    <lineage>
        <taxon>unclassified sequences</taxon>
        <taxon>metagenomes</taxon>
        <taxon>ecological metagenomes</taxon>
    </lineage>
</organism>
<evidence type="ECO:0008006" key="2">
    <source>
        <dbReference type="Google" id="ProtNLM"/>
    </source>
</evidence>
<proteinExistence type="predicted"/>
<protein>
    <recommendedName>
        <fullName evidence="2">Type II secretion system protein GspE N-terminal domain-containing protein</fullName>
    </recommendedName>
</protein>
<dbReference type="InterPro" id="IPR037257">
    <property type="entry name" value="T2SS_E_N_sf"/>
</dbReference>
<dbReference type="AlphaFoldDB" id="X0TCB9"/>
<gene>
    <name evidence="1" type="ORF">S01H1_22705</name>
</gene>
<reference evidence="1" key="1">
    <citation type="journal article" date="2014" name="Front. Microbiol.">
        <title>High frequency of phylogenetically diverse reductive dehalogenase-homologous genes in deep subseafloor sedimentary metagenomes.</title>
        <authorList>
            <person name="Kawai M."/>
            <person name="Futagami T."/>
            <person name="Toyoda A."/>
            <person name="Takaki Y."/>
            <person name="Nishi S."/>
            <person name="Hori S."/>
            <person name="Arai W."/>
            <person name="Tsubouchi T."/>
            <person name="Morono Y."/>
            <person name="Uchiyama I."/>
            <person name="Ito T."/>
            <person name="Fujiyama A."/>
            <person name="Inagaki F."/>
            <person name="Takami H."/>
        </authorList>
    </citation>
    <scope>NUCLEOTIDE SEQUENCE</scope>
    <source>
        <strain evidence="1">Expedition CK06-06</strain>
    </source>
</reference>
<dbReference type="EMBL" id="BARS01012881">
    <property type="protein sequence ID" value="GAF91148.1"/>
    <property type="molecule type" value="Genomic_DNA"/>
</dbReference>
<accession>X0TCB9</accession>
<comment type="caution">
    <text evidence="1">The sequence shown here is derived from an EMBL/GenBank/DDBJ whole genome shotgun (WGS) entry which is preliminary data.</text>
</comment>
<sequence>MNNNAEISKIHNPEFFKLLISKGILTEKDSQNLLNKFKGDAFSVLIYLVKGSVSKKDDLCKLWGDTLGVAYVNLDKTLFQ</sequence>
<feature type="non-terminal residue" evidence="1">
    <location>
        <position position="80"/>
    </location>
</feature>